<dbReference type="Gene3D" id="1.20.950.20">
    <property type="entry name" value="Transmembrane di-heme cytochromes, Chain C"/>
    <property type="match status" value="1"/>
</dbReference>
<evidence type="ECO:0000256" key="8">
    <source>
        <dbReference type="ARBA" id="ARBA00022982"/>
    </source>
</evidence>
<organism evidence="15 16">
    <name type="scientific">Marivita geojedonensis</name>
    <dbReference type="NCBI Taxonomy" id="1123756"/>
    <lineage>
        <taxon>Bacteria</taxon>
        <taxon>Pseudomonadati</taxon>
        <taxon>Pseudomonadota</taxon>
        <taxon>Alphaproteobacteria</taxon>
        <taxon>Rhodobacterales</taxon>
        <taxon>Roseobacteraceae</taxon>
        <taxon>Marivita</taxon>
    </lineage>
</organism>
<evidence type="ECO:0000256" key="1">
    <source>
        <dbReference type="ARBA" id="ARBA00001970"/>
    </source>
</evidence>
<evidence type="ECO:0000256" key="5">
    <source>
        <dbReference type="ARBA" id="ARBA00022617"/>
    </source>
</evidence>
<comment type="cofactor">
    <cofactor evidence="1">
        <name>heme b</name>
        <dbReference type="ChEBI" id="CHEBI:60344"/>
    </cofactor>
</comment>
<evidence type="ECO:0000313" key="16">
    <source>
        <dbReference type="Proteomes" id="UP000193926"/>
    </source>
</evidence>
<evidence type="ECO:0000256" key="7">
    <source>
        <dbReference type="ARBA" id="ARBA00022723"/>
    </source>
</evidence>
<evidence type="ECO:0000256" key="9">
    <source>
        <dbReference type="ARBA" id="ARBA00022989"/>
    </source>
</evidence>
<dbReference type="GO" id="GO:0005886">
    <property type="term" value="C:plasma membrane"/>
    <property type="evidence" value="ECO:0007669"/>
    <property type="project" value="UniProtKB-SubCell"/>
</dbReference>
<dbReference type="InterPro" id="IPR052168">
    <property type="entry name" value="Cytochrome_b561_oxidase"/>
</dbReference>
<evidence type="ECO:0000256" key="3">
    <source>
        <dbReference type="ARBA" id="ARBA00022448"/>
    </source>
</evidence>
<dbReference type="Pfam" id="PF04264">
    <property type="entry name" value="YceI"/>
    <property type="match status" value="1"/>
</dbReference>
<evidence type="ECO:0000256" key="10">
    <source>
        <dbReference type="ARBA" id="ARBA00023004"/>
    </source>
</evidence>
<keyword evidence="11 13" id="KW-0472">Membrane</keyword>
<feature type="transmembrane region" description="Helical" evidence="13">
    <location>
        <begin position="96"/>
        <end position="114"/>
    </location>
</feature>
<dbReference type="InterPro" id="IPR036761">
    <property type="entry name" value="TTHA0802/YceI-like_sf"/>
</dbReference>
<evidence type="ECO:0000313" key="15">
    <source>
        <dbReference type="EMBL" id="OSQ44662.1"/>
    </source>
</evidence>
<dbReference type="EMBL" id="JFKC01000029">
    <property type="protein sequence ID" value="OSQ44662.1"/>
    <property type="molecule type" value="Genomic_DNA"/>
</dbReference>
<dbReference type="SUPFAM" id="SSF81342">
    <property type="entry name" value="Transmembrane di-heme cytochromes"/>
    <property type="match status" value="1"/>
</dbReference>
<dbReference type="GO" id="GO:0009055">
    <property type="term" value="F:electron transfer activity"/>
    <property type="evidence" value="ECO:0007669"/>
    <property type="project" value="InterPro"/>
</dbReference>
<dbReference type="GO" id="GO:0022904">
    <property type="term" value="P:respiratory electron transport chain"/>
    <property type="evidence" value="ECO:0007669"/>
    <property type="project" value="InterPro"/>
</dbReference>
<feature type="domain" description="Lipid/polyisoprenoid-binding YceI-like" evidence="14">
    <location>
        <begin position="243"/>
        <end position="398"/>
    </location>
</feature>
<dbReference type="AlphaFoldDB" id="A0A1X4NCW2"/>
<dbReference type="InterPro" id="IPR007372">
    <property type="entry name" value="Lipid/polyisoprenoid-bd_YceI"/>
</dbReference>
<gene>
    <name evidence="15" type="ORF">MGEO_18760</name>
</gene>
<evidence type="ECO:0000256" key="13">
    <source>
        <dbReference type="SAM" id="Phobius"/>
    </source>
</evidence>
<dbReference type="PANTHER" id="PTHR30529">
    <property type="entry name" value="CYTOCHROME B561"/>
    <property type="match status" value="1"/>
</dbReference>
<dbReference type="Proteomes" id="UP000193926">
    <property type="component" value="Unassembled WGS sequence"/>
</dbReference>
<keyword evidence="8" id="KW-0249">Electron transport</keyword>
<dbReference type="GO" id="GO:0046872">
    <property type="term" value="F:metal ion binding"/>
    <property type="evidence" value="ECO:0007669"/>
    <property type="project" value="UniProtKB-KW"/>
</dbReference>
<proteinExistence type="inferred from homology"/>
<feature type="transmembrane region" description="Helical" evidence="13">
    <location>
        <begin position="205"/>
        <end position="224"/>
    </location>
</feature>
<keyword evidence="7" id="KW-0479">Metal-binding</keyword>
<feature type="transmembrane region" description="Helical" evidence="13">
    <location>
        <begin position="55"/>
        <end position="75"/>
    </location>
</feature>
<dbReference type="OrthoDB" id="1247465at2"/>
<keyword evidence="10" id="KW-0408">Iron</keyword>
<keyword evidence="9 13" id="KW-1133">Transmembrane helix</keyword>
<evidence type="ECO:0000256" key="2">
    <source>
        <dbReference type="ARBA" id="ARBA00004651"/>
    </source>
</evidence>
<dbReference type="PANTHER" id="PTHR30529:SF7">
    <property type="entry name" value="CYTOCHROME B561 BACTERIAL_NI-HYDROGENASE DOMAIN-CONTAINING PROTEIN"/>
    <property type="match status" value="1"/>
</dbReference>
<evidence type="ECO:0000256" key="4">
    <source>
        <dbReference type="ARBA" id="ARBA00022475"/>
    </source>
</evidence>
<reference evidence="15 16" key="1">
    <citation type="submission" date="2014-03" db="EMBL/GenBank/DDBJ databases">
        <title>The draft genome sequence of Marivita geojedonensis KCTC 23882.</title>
        <authorList>
            <person name="Lai Q."/>
            <person name="Shao Z."/>
        </authorList>
    </citation>
    <scope>NUCLEOTIDE SEQUENCE [LARGE SCALE GENOMIC DNA]</scope>
    <source>
        <strain evidence="15 16">DPG-138</strain>
    </source>
</reference>
<accession>A0A1X4NCW2</accession>
<dbReference type="Pfam" id="PF01292">
    <property type="entry name" value="Ni_hydr_CYTB"/>
    <property type="match status" value="1"/>
</dbReference>
<name>A0A1X4NCW2_9RHOB</name>
<evidence type="ECO:0000256" key="12">
    <source>
        <dbReference type="ARBA" id="ARBA00037975"/>
    </source>
</evidence>
<feature type="transmembrane region" description="Helical" evidence="13">
    <location>
        <begin position="17"/>
        <end position="35"/>
    </location>
</feature>
<dbReference type="InterPro" id="IPR011577">
    <property type="entry name" value="Cyt_b561_bac/Ni-Hgenase"/>
</dbReference>
<keyword evidence="5" id="KW-0349">Heme</keyword>
<comment type="similarity">
    <text evidence="12">Belongs to the cytochrome b561 family.</text>
</comment>
<keyword evidence="16" id="KW-1185">Reference proteome</keyword>
<dbReference type="GO" id="GO:0020037">
    <property type="term" value="F:heme binding"/>
    <property type="evidence" value="ECO:0007669"/>
    <property type="project" value="TreeGrafter"/>
</dbReference>
<dbReference type="Gene3D" id="2.40.128.110">
    <property type="entry name" value="Lipid/polyisoprenoid-binding, YceI-like"/>
    <property type="match status" value="1"/>
</dbReference>
<dbReference type="STRING" id="1123756.MGEO_18760"/>
<keyword evidence="3" id="KW-0813">Transport</keyword>
<comment type="subcellular location">
    <subcellularLocation>
        <location evidence="2">Cell membrane</location>
        <topology evidence="2">Multi-pass membrane protein</topology>
    </subcellularLocation>
</comment>
<dbReference type="RefSeq" id="WP_085641292.1">
    <property type="nucleotide sequence ID" value="NZ_JFKC01000029.1"/>
</dbReference>
<evidence type="ECO:0000256" key="6">
    <source>
        <dbReference type="ARBA" id="ARBA00022692"/>
    </source>
</evidence>
<protein>
    <submittedName>
        <fullName evidence="15">Cytochrome</fullName>
    </submittedName>
</protein>
<dbReference type="SUPFAM" id="SSF101874">
    <property type="entry name" value="YceI-like"/>
    <property type="match status" value="1"/>
</dbReference>
<evidence type="ECO:0000259" key="14">
    <source>
        <dbReference type="SMART" id="SM00867"/>
    </source>
</evidence>
<sequence length="405" mass="43032">MPATNTTARYGSVAKTFHWLTALGILTVIPLGIIATDMPYDTADQLADKAWLFSLHKTIGVTLFFVALARIAWAMTQPKPAPLHPDRKIETLLAEIVHWLLYGSLVLVPLSGWVHHAATEGFAPIWWPLGQNLPLVPESLRVAETAAGLHLVFERVLVISLILHIAGAIKHAVIDRDQTLARMLPGRTVQTPDASARHTGLVPPVLAAVVWAAAIGIGSMLGVYHQGGAMAAQAPALAEVDSEWQVTDGTLGITVRQMGSEVSGSFADWTADIRFDETVTDGPAGSVDVEIAITSLTLGSVTQQAMGPDYFASGEFPTARFSAEIKASAEGYIADGTLTLRGTEHPVSLPFDLSLDGNLAQMQGSTVLDRRSFGIGDSMTDDGQLGFEVSVTVVLSALRSVAPST</sequence>
<keyword evidence="6 13" id="KW-0812">Transmembrane</keyword>
<dbReference type="SMART" id="SM00867">
    <property type="entry name" value="YceI"/>
    <property type="match status" value="1"/>
</dbReference>
<comment type="caution">
    <text evidence="15">The sequence shown here is derived from an EMBL/GenBank/DDBJ whole genome shotgun (WGS) entry which is preliminary data.</text>
</comment>
<evidence type="ECO:0000256" key="11">
    <source>
        <dbReference type="ARBA" id="ARBA00023136"/>
    </source>
</evidence>
<keyword evidence="4" id="KW-1003">Cell membrane</keyword>
<dbReference type="InterPro" id="IPR016174">
    <property type="entry name" value="Di-haem_cyt_TM"/>
</dbReference>